<dbReference type="InParanoid" id="A0A136J606"/>
<proteinExistence type="predicted"/>
<sequence length="476" mass="51744">MRLQGIALGLLATHGVTAYEVDLSGNQASYSCPADNKKTYTVTPSGRRPIIYELRCSAGTRATHLRTDTAVTLKDCADTCAREPQCYSCDYDQAASACHLKSVPGENVAWYGDTWYPQECPKVRATSANATPKQTTDIACPFSDGKIYKAADGTWFYSQCCTDTSASRLLAVVAAKDHADCVELCAKNAECKSALFADNGGLQPENCKLYAQTGFSTTYVEGGHFAYVTDPPTEDPVLSEAKLCSTECPYADGQLYVSVTGEHYQMFCKKRHGTDYLKIDRRATFETCLAACAVTPGCDSVDYEARTKKCFYSNNQIAPAINAPAFVSAYSLGCAGSCGSCKNTTNCDISKQKALPDKEEPVSCKNDDGALVTLELKEWRVQCRHCFHSHGSWSLPGSTLEQCARHCARDGRCVGVNLIKDSCVMHPASAAFPETGRVSNVEFAKNAHCDSLAPVEREHADMALTVLDNAKTEREW</sequence>
<dbReference type="InterPro" id="IPR003609">
    <property type="entry name" value="Pan_app"/>
</dbReference>
<evidence type="ECO:0000313" key="4">
    <source>
        <dbReference type="Proteomes" id="UP000070501"/>
    </source>
</evidence>
<feature type="chain" id="PRO_5007293504" description="Apple domain-containing protein" evidence="1">
    <location>
        <begin position="19"/>
        <end position="476"/>
    </location>
</feature>
<name>A0A136J606_9PEZI</name>
<dbReference type="AlphaFoldDB" id="A0A136J606"/>
<evidence type="ECO:0000256" key="1">
    <source>
        <dbReference type="SAM" id="SignalP"/>
    </source>
</evidence>
<feature type="signal peptide" evidence="1">
    <location>
        <begin position="1"/>
        <end position="18"/>
    </location>
</feature>
<dbReference type="Pfam" id="PF00024">
    <property type="entry name" value="PAN_1"/>
    <property type="match status" value="2"/>
</dbReference>
<keyword evidence="1" id="KW-0732">Signal</keyword>
<evidence type="ECO:0000313" key="3">
    <source>
        <dbReference type="EMBL" id="KXJ92631.1"/>
    </source>
</evidence>
<protein>
    <recommendedName>
        <fullName evidence="2">Apple domain-containing protein</fullName>
    </recommendedName>
</protein>
<organism evidence="3 4">
    <name type="scientific">Microdochium bolleyi</name>
    <dbReference type="NCBI Taxonomy" id="196109"/>
    <lineage>
        <taxon>Eukaryota</taxon>
        <taxon>Fungi</taxon>
        <taxon>Dikarya</taxon>
        <taxon>Ascomycota</taxon>
        <taxon>Pezizomycotina</taxon>
        <taxon>Sordariomycetes</taxon>
        <taxon>Xylariomycetidae</taxon>
        <taxon>Xylariales</taxon>
        <taxon>Microdochiaceae</taxon>
        <taxon>Microdochium</taxon>
    </lineage>
</organism>
<dbReference type="OrthoDB" id="4388755at2759"/>
<dbReference type="PROSITE" id="PS50948">
    <property type="entry name" value="PAN"/>
    <property type="match status" value="1"/>
</dbReference>
<dbReference type="Gene3D" id="3.50.4.10">
    <property type="entry name" value="Hepatocyte Growth Factor"/>
    <property type="match status" value="2"/>
</dbReference>
<reference evidence="4" key="1">
    <citation type="submission" date="2016-02" db="EMBL/GenBank/DDBJ databases">
        <title>Draft genome sequence of Microdochium bolleyi, a fungal endophyte of beachgrass.</title>
        <authorList>
            <consortium name="DOE Joint Genome Institute"/>
            <person name="David A.S."/>
            <person name="May G."/>
            <person name="Haridas S."/>
            <person name="Lim J."/>
            <person name="Wang M."/>
            <person name="Labutti K."/>
            <person name="Lipzen A."/>
            <person name="Barry K."/>
            <person name="Grigoriev I.V."/>
        </authorList>
    </citation>
    <scope>NUCLEOTIDE SEQUENCE [LARGE SCALE GENOMIC DNA]</scope>
    <source>
        <strain evidence="4">J235TASD1</strain>
    </source>
</reference>
<accession>A0A136J606</accession>
<evidence type="ECO:0000259" key="2">
    <source>
        <dbReference type="PROSITE" id="PS50948"/>
    </source>
</evidence>
<gene>
    <name evidence="3" type="ORF">Micbo1qcDRAFT_222394</name>
</gene>
<feature type="domain" description="Apple" evidence="2">
    <location>
        <begin position="56"/>
        <end position="120"/>
    </location>
</feature>
<dbReference type="Proteomes" id="UP000070501">
    <property type="component" value="Unassembled WGS sequence"/>
</dbReference>
<dbReference type="EMBL" id="KQ964248">
    <property type="protein sequence ID" value="KXJ92631.1"/>
    <property type="molecule type" value="Genomic_DNA"/>
</dbReference>
<keyword evidence="4" id="KW-1185">Reference proteome</keyword>